<proteinExistence type="predicted"/>
<dbReference type="AlphaFoldDB" id="A0A1M2VUN9"/>
<name>A0A1M2VUN9_TRAPU</name>
<comment type="caution">
    <text evidence="1">The sequence shown here is derived from an EMBL/GenBank/DDBJ whole genome shotgun (WGS) entry which is preliminary data.</text>
</comment>
<organism evidence="1 2">
    <name type="scientific">Trametes pubescens</name>
    <name type="common">White-rot fungus</name>
    <dbReference type="NCBI Taxonomy" id="154538"/>
    <lineage>
        <taxon>Eukaryota</taxon>
        <taxon>Fungi</taxon>
        <taxon>Dikarya</taxon>
        <taxon>Basidiomycota</taxon>
        <taxon>Agaricomycotina</taxon>
        <taxon>Agaricomycetes</taxon>
        <taxon>Polyporales</taxon>
        <taxon>Polyporaceae</taxon>
        <taxon>Trametes</taxon>
    </lineage>
</organism>
<dbReference type="InterPro" id="IPR046670">
    <property type="entry name" value="DUF6540"/>
</dbReference>
<evidence type="ECO:0000313" key="1">
    <source>
        <dbReference type="EMBL" id="OJT11329.1"/>
    </source>
</evidence>
<dbReference type="EMBL" id="MNAD01000659">
    <property type="protein sequence ID" value="OJT11329.1"/>
    <property type="molecule type" value="Genomic_DNA"/>
</dbReference>
<dbReference type="OMA" id="MHATNDG"/>
<sequence length="172" mass="19575">MSTLGPLDGHVVGNILAALCTTDESGFYHWVIYVCTENDSGYKFHAHNDSNKGPWRYHRGKWDALSSIHCVCITKIGRLAEGKTWEDVDRAVEHIPMAVPDVDRPRFGNMFTCLVWFREAIRKLHTAGISRVIDLDRLEENLRQLATAMEYRRRAGYGGNTPVIMAPSDYTY</sequence>
<gene>
    <name evidence="1" type="ORF">TRAPUB_12129</name>
</gene>
<dbReference type="OrthoDB" id="3016366at2759"/>
<accession>A0A1M2VUN9</accession>
<evidence type="ECO:0000313" key="2">
    <source>
        <dbReference type="Proteomes" id="UP000184267"/>
    </source>
</evidence>
<reference evidence="1 2" key="1">
    <citation type="submission" date="2016-10" db="EMBL/GenBank/DDBJ databases">
        <title>Genome sequence of the basidiomycete white-rot fungus Trametes pubescens.</title>
        <authorList>
            <person name="Makela M.R."/>
            <person name="Granchi Z."/>
            <person name="Peng M."/>
            <person name="De Vries R.P."/>
            <person name="Grigoriev I."/>
            <person name="Riley R."/>
            <person name="Hilden K."/>
        </authorList>
    </citation>
    <scope>NUCLEOTIDE SEQUENCE [LARGE SCALE GENOMIC DNA]</scope>
    <source>
        <strain evidence="1 2">FBCC735</strain>
    </source>
</reference>
<dbReference type="Proteomes" id="UP000184267">
    <property type="component" value="Unassembled WGS sequence"/>
</dbReference>
<keyword evidence="2" id="KW-1185">Reference proteome</keyword>
<dbReference type="Pfam" id="PF20174">
    <property type="entry name" value="DUF6540"/>
    <property type="match status" value="1"/>
</dbReference>
<protein>
    <submittedName>
        <fullName evidence="1">Uncharacterized protein</fullName>
    </submittedName>
</protein>